<proteinExistence type="predicted"/>
<dbReference type="InterPro" id="IPR025714">
    <property type="entry name" value="Methyltranfer_dom"/>
</dbReference>
<dbReference type="GO" id="GO:0032259">
    <property type="term" value="P:methylation"/>
    <property type="evidence" value="ECO:0007669"/>
    <property type="project" value="UniProtKB-KW"/>
</dbReference>
<dbReference type="InterPro" id="IPR029063">
    <property type="entry name" value="SAM-dependent_MTases_sf"/>
</dbReference>
<reference evidence="4 5" key="1">
    <citation type="journal article" date="2015" name="Nature">
        <title>rRNA introns, odd ribosomes, and small enigmatic genomes across a large radiation of phyla.</title>
        <authorList>
            <person name="Brown C.T."/>
            <person name="Hug L.A."/>
            <person name="Thomas B.C."/>
            <person name="Sharon I."/>
            <person name="Castelle C.J."/>
            <person name="Singh A."/>
            <person name="Wilkins M.J."/>
            <person name="Williams K.H."/>
            <person name="Banfield J.F."/>
        </authorList>
    </citation>
    <scope>NUCLEOTIDE SEQUENCE [LARGE SCALE GENOMIC DNA]</scope>
</reference>
<feature type="domain" description="Methyltransferase" evidence="3">
    <location>
        <begin position="102"/>
        <end position="216"/>
    </location>
</feature>
<evidence type="ECO:0000313" key="4">
    <source>
        <dbReference type="EMBL" id="KKR32545.1"/>
    </source>
</evidence>
<gene>
    <name evidence="4" type="ORF">UT64_C0030G0009</name>
</gene>
<dbReference type="GO" id="GO:0008168">
    <property type="term" value="F:methyltransferase activity"/>
    <property type="evidence" value="ECO:0007669"/>
    <property type="project" value="UniProtKB-KW"/>
</dbReference>
<organism evidence="4 5">
    <name type="scientific">Candidatus Falkowbacteria bacterium GW2011_GWF2_39_8</name>
    <dbReference type="NCBI Taxonomy" id="1618642"/>
    <lineage>
        <taxon>Bacteria</taxon>
        <taxon>Candidatus Falkowiibacteriota</taxon>
    </lineage>
</organism>
<dbReference type="SUPFAM" id="SSF53335">
    <property type="entry name" value="S-adenosyl-L-methionine-dependent methyltransferases"/>
    <property type="match status" value="1"/>
</dbReference>
<dbReference type="Gene3D" id="3.40.50.150">
    <property type="entry name" value="Vaccinia Virus protein VP39"/>
    <property type="match status" value="1"/>
</dbReference>
<comment type="caution">
    <text evidence="4">The sequence shown here is derived from an EMBL/GenBank/DDBJ whole genome shotgun (WGS) entry which is preliminary data.</text>
</comment>
<evidence type="ECO:0000313" key="5">
    <source>
        <dbReference type="Proteomes" id="UP000034137"/>
    </source>
</evidence>
<evidence type="ECO:0000259" key="3">
    <source>
        <dbReference type="Pfam" id="PF13847"/>
    </source>
</evidence>
<protein>
    <submittedName>
        <fullName evidence="4">Methyltransferase type 11</fullName>
    </submittedName>
</protein>
<dbReference type="AlphaFoldDB" id="A0A0G0SCS4"/>
<keyword evidence="1 4" id="KW-0489">Methyltransferase</keyword>
<dbReference type="EMBL" id="LBXO01000030">
    <property type="protein sequence ID" value="KKR32545.1"/>
    <property type="molecule type" value="Genomic_DNA"/>
</dbReference>
<dbReference type="InterPro" id="IPR051422">
    <property type="entry name" value="AlkB_tRNA_MeTrf/Diox"/>
</dbReference>
<sequence length="291" mass="33741">MIATGGNLIPALFYFQKDVRIKIENNIFKSGSVILVQTNPALKINKMDPRFLGNDEIFMNKQTQDNLLAIVKRNYEDIASEFNETRKKYLWPELVKLAEQVKDGDSVLDVGCGNGRLRQAFIDKAINYLGVDNSEGLIKFAEENQESRIKNQEFLLGDILELDKLEIGKFDYIFCVAVLNHIPGKDLQIKALEQMKNKLASGGKIIITNWNLWCKTKYLKIILKLALLKMIGKNEMDFGDIVFNWKRGENSQRYYHAFTKCELKKLAKRAGFRIERLYKDKYNYYMVLTIK</sequence>
<dbReference type="Proteomes" id="UP000034137">
    <property type="component" value="Unassembled WGS sequence"/>
</dbReference>
<dbReference type="CDD" id="cd02440">
    <property type="entry name" value="AdoMet_MTases"/>
    <property type="match status" value="1"/>
</dbReference>
<dbReference type="PANTHER" id="PTHR13069:SF21">
    <property type="entry name" value="ALKYLATED DNA REPAIR PROTEIN ALKB HOMOLOG 8"/>
    <property type="match status" value="1"/>
</dbReference>
<keyword evidence="2 4" id="KW-0808">Transferase</keyword>
<accession>A0A0G0SCS4</accession>
<dbReference type="Pfam" id="PF13847">
    <property type="entry name" value="Methyltransf_31"/>
    <property type="match status" value="1"/>
</dbReference>
<evidence type="ECO:0000256" key="2">
    <source>
        <dbReference type="ARBA" id="ARBA00022679"/>
    </source>
</evidence>
<evidence type="ECO:0000256" key="1">
    <source>
        <dbReference type="ARBA" id="ARBA00022603"/>
    </source>
</evidence>
<name>A0A0G0SCS4_9BACT</name>
<dbReference type="PANTHER" id="PTHR13069">
    <property type="entry name" value="ALKYLATED DNA REPAIR PROTEIN ALKB HOMOLOG 8"/>
    <property type="match status" value="1"/>
</dbReference>